<dbReference type="PANTHER" id="PTHR34322">
    <property type="entry name" value="TRANSPOSASE, Y1_TNP DOMAIN-CONTAINING"/>
    <property type="match status" value="1"/>
</dbReference>
<sequence>MARLLRIEFPGALYHVTSRGNEQKDVFRDDKDRAIFLDVLARCCNLFNWPCHAYCLMGNHYHLVIETVDGTLSKGMSHLNQAWGSGLVS</sequence>
<dbReference type="InterPro" id="IPR002686">
    <property type="entry name" value="Transposase_17"/>
</dbReference>
<dbReference type="Pfam" id="PF01797">
    <property type="entry name" value="Y1_Tnp"/>
    <property type="match status" value="1"/>
</dbReference>
<evidence type="ECO:0000259" key="1">
    <source>
        <dbReference type="SMART" id="SM01321"/>
    </source>
</evidence>
<dbReference type="Gene3D" id="3.30.70.1290">
    <property type="entry name" value="Transposase IS200-like"/>
    <property type="match status" value="1"/>
</dbReference>
<keyword evidence="3" id="KW-1185">Reference proteome</keyword>
<evidence type="ECO:0000313" key="3">
    <source>
        <dbReference type="Proteomes" id="UP000831485"/>
    </source>
</evidence>
<gene>
    <name evidence="2" type="ORF">M1B72_17760</name>
</gene>
<proteinExistence type="predicted"/>
<accession>A0ABY4LBB6</accession>
<dbReference type="EMBL" id="CP096574">
    <property type="protein sequence ID" value="UPU35270.1"/>
    <property type="molecule type" value="Genomic_DNA"/>
</dbReference>
<name>A0ABY4LBB6_9BACT</name>
<dbReference type="InterPro" id="IPR036515">
    <property type="entry name" value="Transposase_17_sf"/>
</dbReference>
<protein>
    <submittedName>
        <fullName evidence="2">Transposase</fullName>
    </submittedName>
</protein>
<evidence type="ECO:0000313" key="2">
    <source>
        <dbReference type="EMBL" id="UPU35270.1"/>
    </source>
</evidence>
<reference evidence="2" key="1">
    <citation type="submission" date="2022-04" db="EMBL/GenBank/DDBJ databases">
        <authorList>
            <person name="Liu G."/>
        </authorList>
    </citation>
    <scope>NUCLEOTIDE SEQUENCE</scope>
    <source>
        <strain evidence="2">RG22</strain>
    </source>
</reference>
<dbReference type="SUPFAM" id="SSF143422">
    <property type="entry name" value="Transposase IS200-like"/>
    <property type="match status" value="1"/>
</dbReference>
<dbReference type="PANTHER" id="PTHR34322:SF2">
    <property type="entry name" value="TRANSPOSASE IS200-LIKE DOMAIN-CONTAINING PROTEIN"/>
    <property type="match status" value="1"/>
</dbReference>
<dbReference type="Proteomes" id="UP000831485">
    <property type="component" value="Chromosome"/>
</dbReference>
<dbReference type="SMART" id="SM01321">
    <property type="entry name" value="Y1_Tnp"/>
    <property type="match status" value="1"/>
</dbReference>
<feature type="domain" description="Transposase IS200-like" evidence="1">
    <location>
        <begin position="9"/>
        <end position="89"/>
    </location>
</feature>
<organism evidence="2 3">
    <name type="scientific">Geomonas paludis</name>
    <dbReference type="NCBI Taxonomy" id="2740185"/>
    <lineage>
        <taxon>Bacteria</taxon>
        <taxon>Pseudomonadati</taxon>
        <taxon>Thermodesulfobacteriota</taxon>
        <taxon>Desulfuromonadia</taxon>
        <taxon>Geobacterales</taxon>
        <taxon>Geobacteraceae</taxon>
        <taxon>Geomonas</taxon>
    </lineage>
</organism>